<protein>
    <submittedName>
        <fullName evidence="3">Protein TIC 62, chloroplastic-like</fullName>
    </submittedName>
</protein>
<evidence type="ECO:0000256" key="1">
    <source>
        <dbReference type="SAM" id="MobiDB-lite"/>
    </source>
</evidence>
<organism evidence="2 3">
    <name type="scientific">Dioscorea cayennensis subsp. rotundata</name>
    <name type="common">White Guinea yam</name>
    <name type="synonym">Dioscorea rotundata</name>
    <dbReference type="NCBI Taxonomy" id="55577"/>
    <lineage>
        <taxon>Eukaryota</taxon>
        <taxon>Viridiplantae</taxon>
        <taxon>Streptophyta</taxon>
        <taxon>Embryophyta</taxon>
        <taxon>Tracheophyta</taxon>
        <taxon>Spermatophyta</taxon>
        <taxon>Magnoliopsida</taxon>
        <taxon>Liliopsida</taxon>
        <taxon>Dioscoreales</taxon>
        <taxon>Dioscoreaceae</taxon>
        <taxon>Dioscorea</taxon>
    </lineage>
</organism>
<evidence type="ECO:0000313" key="2">
    <source>
        <dbReference type="Proteomes" id="UP001515500"/>
    </source>
</evidence>
<proteinExistence type="predicted"/>
<dbReference type="RefSeq" id="XP_039134719.1">
    <property type="nucleotide sequence ID" value="XM_039278785.1"/>
</dbReference>
<dbReference type="GeneID" id="120272049"/>
<reference evidence="3" key="1">
    <citation type="submission" date="2025-08" db="UniProtKB">
        <authorList>
            <consortium name="RefSeq"/>
        </authorList>
    </citation>
    <scope>IDENTIFICATION</scope>
</reference>
<dbReference type="PANTHER" id="PTHR47285:SF1">
    <property type="entry name" value="PROTEIN TIC 62, CHLOROPLASTIC"/>
    <property type="match status" value="1"/>
</dbReference>
<name>A0AB40C4M4_DIOCR</name>
<dbReference type="PANTHER" id="PTHR47285">
    <property type="entry name" value="PROTEIN TIC 62, CHLOROPLASTIC"/>
    <property type="match status" value="1"/>
</dbReference>
<keyword evidence="2" id="KW-1185">Reference proteome</keyword>
<dbReference type="AlphaFoldDB" id="A0AB40C4M4"/>
<accession>A0AB40C4M4</accession>
<sequence>MVAELMACMAKNTRLSYCKVVEAIAETTAPLTPIEELLAKMPSKRELPPEPPIPAPKPEDVAQSEASKPRPLSPYSMYDDLKPPTSPTPTPSSSLDLQEKEQSKNSHLKKTPTSFSLHCVSKQCSF</sequence>
<feature type="region of interest" description="Disordered" evidence="1">
    <location>
        <begin position="40"/>
        <end position="114"/>
    </location>
</feature>
<dbReference type="InterPro" id="IPR044719">
    <property type="entry name" value="TIC62"/>
</dbReference>
<evidence type="ECO:0000313" key="3">
    <source>
        <dbReference type="RefSeq" id="XP_039134719.1"/>
    </source>
</evidence>
<dbReference type="Proteomes" id="UP001515500">
    <property type="component" value="Chromosome 2"/>
</dbReference>
<gene>
    <name evidence="3" type="primary">LOC120272049</name>
</gene>